<feature type="domain" description="Protein kinase" evidence="3">
    <location>
        <begin position="1994"/>
        <end position="2266"/>
    </location>
</feature>
<evidence type="ECO:0000256" key="1">
    <source>
        <dbReference type="SAM" id="MobiDB-lite"/>
    </source>
</evidence>
<organism evidence="4 5">
    <name type="scientific">Phytophthora citrophthora</name>
    <dbReference type="NCBI Taxonomy" id="4793"/>
    <lineage>
        <taxon>Eukaryota</taxon>
        <taxon>Sar</taxon>
        <taxon>Stramenopiles</taxon>
        <taxon>Oomycota</taxon>
        <taxon>Peronosporomycetes</taxon>
        <taxon>Peronosporales</taxon>
        <taxon>Peronosporaceae</taxon>
        <taxon>Phytophthora</taxon>
    </lineage>
</organism>
<dbReference type="InterPro" id="IPR051681">
    <property type="entry name" value="Ser/Thr_Kinases-Pseudokinases"/>
</dbReference>
<keyword evidence="2" id="KW-0472">Membrane</keyword>
<dbReference type="Proteomes" id="UP001259832">
    <property type="component" value="Unassembled WGS sequence"/>
</dbReference>
<dbReference type="InterPro" id="IPR032675">
    <property type="entry name" value="LRR_dom_sf"/>
</dbReference>
<dbReference type="SMART" id="SM00220">
    <property type="entry name" value="S_TKc"/>
    <property type="match status" value="3"/>
</dbReference>
<dbReference type="EMBL" id="JASMQC010000007">
    <property type="protein sequence ID" value="KAK1943928.1"/>
    <property type="molecule type" value="Genomic_DNA"/>
</dbReference>
<dbReference type="InterPro" id="IPR000719">
    <property type="entry name" value="Prot_kinase_dom"/>
</dbReference>
<dbReference type="InterPro" id="IPR011009">
    <property type="entry name" value="Kinase-like_dom_sf"/>
</dbReference>
<dbReference type="PANTHER" id="PTHR44329">
    <property type="entry name" value="SERINE/THREONINE-PROTEIN KINASE TNNI3K-RELATED"/>
    <property type="match status" value="1"/>
</dbReference>
<dbReference type="CDD" id="cd13999">
    <property type="entry name" value="STKc_MAP3K-like"/>
    <property type="match status" value="2"/>
</dbReference>
<feature type="transmembrane region" description="Helical" evidence="2">
    <location>
        <begin position="325"/>
        <end position="349"/>
    </location>
</feature>
<feature type="region of interest" description="Disordered" evidence="1">
    <location>
        <begin position="1516"/>
        <end position="1538"/>
    </location>
</feature>
<dbReference type="Pfam" id="PF00069">
    <property type="entry name" value="Pkinase"/>
    <property type="match status" value="2"/>
</dbReference>
<dbReference type="InterPro" id="IPR008271">
    <property type="entry name" value="Ser/Thr_kinase_AS"/>
</dbReference>
<name>A0AAD9LNI2_9STRA</name>
<proteinExistence type="predicted"/>
<dbReference type="InterPro" id="IPR001245">
    <property type="entry name" value="Ser-Thr/Tyr_kinase_cat_dom"/>
</dbReference>
<accession>A0AAD9LNI2</accession>
<feature type="compositionally biased region" description="Low complexity" evidence="1">
    <location>
        <begin position="1963"/>
        <end position="1975"/>
    </location>
</feature>
<evidence type="ECO:0000313" key="4">
    <source>
        <dbReference type="EMBL" id="KAK1943928.1"/>
    </source>
</evidence>
<feature type="domain" description="Protein kinase" evidence="3">
    <location>
        <begin position="431"/>
        <end position="717"/>
    </location>
</feature>
<keyword evidence="4" id="KW-0418">Kinase</keyword>
<dbReference type="Pfam" id="PF07714">
    <property type="entry name" value="PK_Tyr_Ser-Thr"/>
    <property type="match status" value="1"/>
</dbReference>
<feature type="region of interest" description="Disordered" evidence="1">
    <location>
        <begin position="1"/>
        <end position="25"/>
    </location>
</feature>
<keyword evidence="4" id="KW-0808">Transferase</keyword>
<evidence type="ECO:0000259" key="3">
    <source>
        <dbReference type="PROSITE" id="PS50011"/>
    </source>
</evidence>
<feature type="transmembrane region" description="Helical" evidence="2">
    <location>
        <begin position="1266"/>
        <end position="1287"/>
    </location>
</feature>
<protein>
    <submittedName>
        <fullName evidence="4">Serine/threonine-protein kinase drkA</fullName>
    </submittedName>
</protein>
<sequence length="2280" mass="248060">MAGTSALSTSTSTSDSSDSSSSGLGSLAALKAQRQECLQSPPTQVTLTQSASSASAAYVIYKDCAILTIRADTQSDGTKSIDASGQKIVVVESFPAVESLDLSGNDIAVIQESTGSSVTTLDISNNGIKDMTNVSIPSSVTVLNMDDNHVSTLTEGDIPDTVTSISIRNNSVTSLQSFVVGDQTEYIDLSDNAVPKLSSWEMPTSLQSFRCQECGIKIIAGVVFPTSMSLSTFDLTGSNIEMFEVANSSVAVLETVDDLIATTIGANCTDSHATSLIARSMNLCVLPDNYFDAKYLVGAGSTSNTGSGGNPEGKDGGGGGGLSNWMMLAMICLGAMMACILGGVVFVIYRRRQKVRDEELKEAENLEFDPDASSSSKATKYMPGHLTGMSRTGRTDSVPEAMLSESTANFVLNDIRTDDDILQCRLLQEEVVRGKLIAKGGYGAVYLATFQNEKVVTKQLLPERARDKRWLGSFMEEIRLCSTLDHPKIVSFIGVTWSSLLDISMVMEYMPRGDLSTMLQKQLQREQRDEFARDGYSWFHSVGEGESLKCKSLIALDVAEALVYLHSFESPIIHRDLKPKNILLSDTWEAKLTDFGISRELDEDQTMTAEIGTVSWIAPEVLRGEHYSEKADVYSFGVILTELDTCRRPYALGIPGESNRGGNNKTSNTRIAVLVSAGTLRPEVHNDCPRSVRSLVDKCLAFDPEDRPSALQIHYELRNLELEEEELLASARRMTRTQSKASSMGASQSGHRPFRPSTRSRRLGLLLVLSMLLGPSTARVFHTNACEKPAPTLATLRRSDAAAPNAEVVFQNCTVVKITSTSSNGTTTIDASNLGIEAVSSFPAVTTVDLSGNQVTAIYEDTEAAVKTLDLSGNGLSALDALSIPSSVSRLMLDNNSIKGLEGGEIPDTVTSLSLKNNGIVVLTSFTFSDTLVTLDTSQNTIHDLSKWQMPMQLQVFSCSDCDVEKISGVTLPSSGSLTSLDLEGSTVDSFEIANSSFPLVAGLGWFKLTVSSTSCDSSATKQDVQFVTICVLPDAVYNSKYVISATADSSGLGPPPNGTQPINTASESSSSSGWMLVAMISGAALMLVVIGGAIGYLVFRHRQSGSKFKDYTAERSSEFQSVNHIRATNPTTHTAHTFFERTLNTGNMEAEMDSGLDETVVSTKRRGLNSTMASSTRSALPLSSRHLDNDIRTDQDMKHFRLMHEEVVRGKLIAKGGYGAVYKASFRDQTVVTKQLLPERIRDPRMLNDFMDEIRTCASLDHPKIVRFIGFTFSSLMDLSAVFEYMPNGDLATLLQKQLKRETRDPLARDSYGWFRSTKSERGGLKCKSLLALDVAEALVYLHSFDSPMIHRDLKPNNVLMSETWEAKLTDFGVSRELTEDQTMTAEIGTISWIAPEVLRGERYSEKADVYSFGVILTELDTCRRPYSEGVPTEDNRGGNIKHTNARIAVLVSAGKLRPTLSSDCPNSVRDLVDKCLDADPRNRPSAIQLHFELRNLELALDDLATTDRLANRAMSAPRNCRPPSRRGYKSERRKQSEPLVMVEDDNDIALLSNERGDHVQYYVEVHAATCPESGISPPSKVTLTAPASGAENVAILVKNADCDEVTIKATESENPGEYRINASYVNIQVVESYPEVASLWLWNNKIKTFKAVGTSVTEVDLTSNQLTSLDGLDFPASVELLTLDLNALTSTKASNFPDSLLRLYLRKNSIDSLAKFRFSSSLQKLYLNGNQQLTTLKGAVFPDSLQYLECSDCRITEIVGVAFPTKLKTLTLGGTTVTNFIVRKSDIDVLQSAQLSLTVSQDADECSSVSGTVTAITSDISGCVLDDVSFSSLYPTSTESDSTTGSSSSTSTSTSSTTASTASSSATDGTSTTGTNGSNQASSGQTTVVINESSSSNAGLIGGIAAAVVVVLLAIVVFILYRRRQKKRNNSNDPDRGFQALPTSKGRSNAATGTGSASQTLSLPPSSGSGYLSNDVRNDEDLIPYRLPIEDILIQEELASGGFGVVHLAHMYGQRVVVKQILPKAMSKDLLRRFMDEIRLYARMDHPKIVHFIGLAWTNLMDLSLVVEYMPRGDLTTLLRQKQREKDSRRTFSWLGDDSEPRSKVNLALDMAEALVYLHSFDPTIIHRDIKSRNVLLNHEWEAKLSDFGISRETSDESTMTGGMGTTAWIAPELLQGDRYSESADIFSFGITLSEMDTCGHPYNSNRLEEDALTDAKIALLVSTDAIKPTIENDCPPEIRELILQCVAFNASDRPTAVALHYQLRKIANAYQDMAIMQ</sequence>
<dbReference type="Gene3D" id="1.10.510.10">
    <property type="entry name" value="Transferase(Phosphotransferase) domain 1"/>
    <property type="match status" value="3"/>
</dbReference>
<keyword evidence="2" id="KW-1133">Transmembrane helix</keyword>
<feature type="domain" description="Protein kinase" evidence="3">
    <location>
        <begin position="1208"/>
        <end position="1495"/>
    </location>
</feature>
<feature type="compositionally biased region" description="Polar residues" evidence="1">
    <location>
        <begin position="1943"/>
        <end position="1962"/>
    </location>
</feature>
<keyword evidence="5" id="KW-1185">Reference proteome</keyword>
<dbReference type="SUPFAM" id="SSF56112">
    <property type="entry name" value="Protein kinase-like (PK-like)"/>
    <property type="match status" value="3"/>
</dbReference>
<gene>
    <name evidence="4" type="ORF">P3T76_005324</name>
</gene>
<feature type="region of interest" description="Disordered" evidence="1">
    <location>
        <begin position="735"/>
        <end position="758"/>
    </location>
</feature>
<evidence type="ECO:0000313" key="5">
    <source>
        <dbReference type="Proteomes" id="UP001259832"/>
    </source>
</evidence>
<dbReference type="Gene3D" id="3.80.10.10">
    <property type="entry name" value="Ribonuclease Inhibitor"/>
    <property type="match status" value="3"/>
</dbReference>
<reference evidence="4" key="1">
    <citation type="submission" date="2023-08" db="EMBL/GenBank/DDBJ databases">
        <title>Reference Genome Resource for the Citrus Pathogen Phytophthora citrophthora.</title>
        <authorList>
            <person name="Moller H."/>
            <person name="Coetzee B."/>
            <person name="Rose L.J."/>
            <person name="Van Niekerk J.M."/>
        </authorList>
    </citation>
    <scope>NUCLEOTIDE SEQUENCE</scope>
    <source>
        <strain evidence="4">STE-U-9442</strain>
    </source>
</reference>
<dbReference type="PROSITE" id="PS00108">
    <property type="entry name" value="PROTEIN_KINASE_ST"/>
    <property type="match status" value="3"/>
</dbReference>
<feature type="transmembrane region" description="Helical" evidence="2">
    <location>
        <begin position="1902"/>
        <end position="1923"/>
    </location>
</feature>
<dbReference type="GO" id="GO:0005524">
    <property type="term" value="F:ATP binding"/>
    <property type="evidence" value="ECO:0007669"/>
    <property type="project" value="InterPro"/>
</dbReference>
<keyword evidence="2" id="KW-0812">Transmembrane</keyword>
<feature type="compositionally biased region" description="Polar residues" evidence="1">
    <location>
        <begin position="736"/>
        <end position="750"/>
    </location>
</feature>
<dbReference type="SUPFAM" id="SSF52058">
    <property type="entry name" value="L domain-like"/>
    <property type="match status" value="3"/>
</dbReference>
<feature type="region of interest" description="Disordered" evidence="1">
    <location>
        <begin position="1930"/>
        <end position="1977"/>
    </location>
</feature>
<dbReference type="PANTHER" id="PTHR44329:SF214">
    <property type="entry name" value="PROTEIN KINASE DOMAIN-CONTAINING PROTEIN"/>
    <property type="match status" value="1"/>
</dbReference>
<evidence type="ECO:0000256" key="2">
    <source>
        <dbReference type="SAM" id="Phobius"/>
    </source>
</evidence>
<feature type="region of interest" description="Disordered" evidence="1">
    <location>
        <begin position="1838"/>
        <end position="1886"/>
    </location>
</feature>
<dbReference type="GO" id="GO:0004674">
    <property type="term" value="F:protein serine/threonine kinase activity"/>
    <property type="evidence" value="ECO:0007669"/>
    <property type="project" value="TreeGrafter"/>
</dbReference>
<feature type="transmembrane region" description="Helical" evidence="2">
    <location>
        <begin position="1075"/>
        <end position="1100"/>
    </location>
</feature>
<feature type="region of interest" description="Disordered" evidence="1">
    <location>
        <begin position="360"/>
        <end position="396"/>
    </location>
</feature>
<comment type="caution">
    <text evidence="4">The sequence shown here is derived from an EMBL/GenBank/DDBJ whole genome shotgun (WGS) entry which is preliminary data.</text>
</comment>
<dbReference type="PROSITE" id="PS50011">
    <property type="entry name" value="PROTEIN_KINASE_DOM"/>
    <property type="match status" value="3"/>
</dbReference>